<keyword evidence="1" id="KW-1133">Transmembrane helix</keyword>
<evidence type="ECO:0000313" key="4">
    <source>
        <dbReference type="Proteomes" id="UP000178270"/>
    </source>
</evidence>
<name>A0A1F4U1J0_UNCKA</name>
<evidence type="ECO:0000256" key="2">
    <source>
        <dbReference type="SAM" id="SignalP"/>
    </source>
</evidence>
<evidence type="ECO:0000313" key="3">
    <source>
        <dbReference type="EMBL" id="OGC38835.1"/>
    </source>
</evidence>
<dbReference type="Gene3D" id="2.60.40.10">
    <property type="entry name" value="Immunoglobulins"/>
    <property type="match status" value="1"/>
</dbReference>
<feature type="signal peptide" evidence="2">
    <location>
        <begin position="1"/>
        <end position="22"/>
    </location>
</feature>
<keyword evidence="1" id="KW-0472">Membrane</keyword>
<reference evidence="3 4" key="1">
    <citation type="journal article" date="2016" name="Nat. Commun.">
        <title>Thousands of microbial genomes shed light on interconnected biogeochemical processes in an aquifer system.</title>
        <authorList>
            <person name="Anantharaman K."/>
            <person name="Brown C.T."/>
            <person name="Hug L.A."/>
            <person name="Sharon I."/>
            <person name="Castelle C.J."/>
            <person name="Probst A.J."/>
            <person name="Thomas B.C."/>
            <person name="Singh A."/>
            <person name="Wilkins M.J."/>
            <person name="Karaoz U."/>
            <person name="Brodie E.L."/>
            <person name="Williams K.H."/>
            <person name="Hubbard S.S."/>
            <person name="Banfield J.F."/>
        </authorList>
    </citation>
    <scope>NUCLEOTIDE SEQUENCE [LARGE SCALE GENOMIC DNA]</scope>
</reference>
<proteinExistence type="predicted"/>
<keyword evidence="1" id="KW-0812">Transmembrane</keyword>
<evidence type="ECO:0000256" key="1">
    <source>
        <dbReference type="SAM" id="Phobius"/>
    </source>
</evidence>
<dbReference type="AlphaFoldDB" id="A0A1F4U1J0"/>
<feature type="chain" id="PRO_5009514706" evidence="2">
    <location>
        <begin position="23"/>
        <end position="171"/>
    </location>
</feature>
<sequence>MRKFLPILAFVLLFSYAPFVYAADLKLEKIGALDLGGKMYSEWWYTGTSPTLSGTGDKDEEVKIKVGDKSYETDPDSSGKWSQAIQAAAGDYSVEISQEDQDTIKFTLHLGQGVPTDLGTAGESSSTVPVTGFNQMVALSMGLGVILLGVYFYISGSARNKVFDKKMLDEF</sequence>
<gene>
    <name evidence="3" type="ORF">A3K42_01175</name>
</gene>
<organism evidence="3 4">
    <name type="scientific">candidate division WWE3 bacterium RBG_13_37_7</name>
    <dbReference type="NCBI Taxonomy" id="1802609"/>
    <lineage>
        <taxon>Bacteria</taxon>
        <taxon>Katanobacteria</taxon>
    </lineage>
</organism>
<protein>
    <submittedName>
        <fullName evidence="3">Uncharacterized protein</fullName>
    </submittedName>
</protein>
<comment type="caution">
    <text evidence="3">The sequence shown here is derived from an EMBL/GenBank/DDBJ whole genome shotgun (WGS) entry which is preliminary data.</text>
</comment>
<dbReference type="Proteomes" id="UP000178270">
    <property type="component" value="Unassembled WGS sequence"/>
</dbReference>
<dbReference type="EMBL" id="MEUS01000013">
    <property type="protein sequence ID" value="OGC38835.1"/>
    <property type="molecule type" value="Genomic_DNA"/>
</dbReference>
<dbReference type="InterPro" id="IPR013783">
    <property type="entry name" value="Ig-like_fold"/>
</dbReference>
<feature type="transmembrane region" description="Helical" evidence="1">
    <location>
        <begin position="133"/>
        <end position="154"/>
    </location>
</feature>
<keyword evidence="2" id="KW-0732">Signal</keyword>
<accession>A0A1F4U1J0</accession>